<reference evidence="1" key="1">
    <citation type="submission" date="2021-03" db="EMBL/GenBank/DDBJ databases">
        <authorList>
            <person name="Tagirdzhanova G."/>
        </authorList>
    </citation>
    <scope>NUCLEOTIDE SEQUENCE</scope>
</reference>
<accession>A0A8H3FQY2</accession>
<organism evidence="1 2">
    <name type="scientific">Heterodermia speciosa</name>
    <dbReference type="NCBI Taxonomy" id="116794"/>
    <lineage>
        <taxon>Eukaryota</taxon>
        <taxon>Fungi</taxon>
        <taxon>Dikarya</taxon>
        <taxon>Ascomycota</taxon>
        <taxon>Pezizomycotina</taxon>
        <taxon>Lecanoromycetes</taxon>
        <taxon>OSLEUM clade</taxon>
        <taxon>Lecanoromycetidae</taxon>
        <taxon>Caliciales</taxon>
        <taxon>Physciaceae</taxon>
        <taxon>Heterodermia</taxon>
    </lineage>
</organism>
<keyword evidence="2" id="KW-1185">Reference proteome</keyword>
<dbReference type="Gene3D" id="1.20.120.1020">
    <property type="entry name" value="Prion-inhibition and propagation, HeLo domain"/>
    <property type="match status" value="1"/>
</dbReference>
<dbReference type="InterPro" id="IPR038305">
    <property type="entry name" value="HeLo_sf"/>
</dbReference>
<evidence type="ECO:0000313" key="2">
    <source>
        <dbReference type="Proteomes" id="UP000664521"/>
    </source>
</evidence>
<gene>
    <name evidence="1" type="ORF">HETSPECPRED_007661</name>
</gene>
<name>A0A8H3FQY2_9LECA</name>
<comment type="caution">
    <text evidence="1">The sequence shown here is derived from an EMBL/GenBank/DDBJ whole genome shotgun (WGS) entry which is preliminary data.</text>
</comment>
<sequence length="532" mass="61024">MAVIGSVAATVGTVNILKTWIEELLRFLKEYEDVGETLQSLDLSLVVHETNLKLWMKFWKLEQPTSRRFQRELWGKDTLPTLERIYVAISSALEKTRTELSDLLREYFRPRLENQTQLGLTSIVDFREEASGAKKRLSPTKVVTFIRKHGPSLKTRLQQVEEWVEDLRETSTKAFEARHRTAVGRTPTEEQLAQAGTSMLVQMAIETRYASMGLYQSYRDRVKSDTITFEVDLIDDTAIQLESVRFRNSVVLKYRFGLTWPSRPQGPLELLIEGPFDLERQAEKSSVALEDRGFAEACYAALMNATAEFKIRCRAEVYSFRSRVPLDTIITSGASDLKPLVSLLYRLDLRIGEEPALYFPRSQRVKLAYKLIQCGLLISGTSWFSKLENKILKRTPRGKNGDYHFLLELSCDGETSNEGTFAAISQHLFAVGVLLVELALGQPVKSATWESGWPLYPGFETFSLPANLRYEQWQTQLTTHMGDDYTNATKYCLVQKRGGFWDTVHQQDVEPDVRERAYLEVLKEYYIRAYLP</sequence>
<dbReference type="EMBL" id="CAJPDS010000056">
    <property type="protein sequence ID" value="CAF9930581.1"/>
    <property type="molecule type" value="Genomic_DNA"/>
</dbReference>
<proteinExistence type="predicted"/>
<dbReference type="AlphaFoldDB" id="A0A8H3FQY2"/>
<evidence type="ECO:0000313" key="1">
    <source>
        <dbReference type="EMBL" id="CAF9930581.1"/>
    </source>
</evidence>
<dbReference type="OrthoDB" id="5374070at2759"/>
<dbReference type="Proteomes" id="UP000664521">
    <property type="component" value="Unassembled WGS sequence"/>
</dbReference>
<protein>
    <submittedName>
        <fullName evidence="1">Uncharacterized protein</fullName>
    </submittedName>
</protein>